<evidence type="ECO:0000313" key="2">
    <source>
        <dbReference type="Proteomes" id="UP001597525"/>
    </source>
</evidence>
<dbReference type="EMBL" id="JBHUPB010000015">
    <property type="protein sequence ID" value="MFD2969811.1"/>
    <property type="molecule type" value="Genomic_DNA"/>
</dbReference>
<proteinExistence type="predicted"/>
<gene>
    <name evidence="1" type="ORF">ACFS7Y_20655</name>
</gene>
<comment type="caution">
    <text evidence="1">The sequence shown here is derived from an EMBL/GenBank/DDBJ whole genome shotgun (WGS) entry which is preliminary data.</text>
</comment>
<dbReference type="RefSeq" id="WP_320183300.1">
    <property type="nucleotide sequence ID" value="NZ_CP138332.1"/>
</dbReference>
<accession>A0ABW6BNJ9</accession>
<organism evidence="1 2">
    <name type="scientific">Sphingobacterium bambusae</name>
    <dbReference type="NCBI Taxonomy" id="662858"/>
    <lineage>
        <taxon>Bacteria</taxon>
        <taxon>Pseudomonadati</taxon>
        <taxon>Bacteroidota</taxon>
        <taxon>Sphingobacteriia</taxon>
        <taxon>Sphingobacteriales</taxon>
        <taxon>Sphingobacteriaceae</taxon>
        <taxon>Sphingobacterium</taxon>
    </lineage>
</organism>
<evidence type="ECO:0000313" key="1">
    <source>
        <dbReference type="EMBL" id="MFD2969811.1"/>
    </source>
</evidence>
<dbReference type="PANTHER" id="PTHR21180">
    <property type="entry name" value="ENDONUCLEASE/EXONUCLEASE/PHOSPHATASE FAMILY DOMAIN-CONTAINING PROTEIN 1"/>
    <property type="match status" value="1"/>
</dbReference>
<keyword evidence="2" id="KW-1185">Reference proteome</keyword>
<reference evidence="2" key="1">
    <citation type="journal article" date="2019" name="Int. J. Syst. Evol. Microbiol.">
        <title>The Global Catalogue of Microorganisms (GCM) 10K type strain sequencing project: providing services to taxonomists for standard genome sequencing and annotation.</title>
        <authorList>
            <consortium name="The Broad Institute Genomics Platform"/>
            <consortium name="The Broad Institute Genome Sequencing Center for Infectious Disease"/>
            <person name="Wu L."/>
            <person name="Ma J."/>
        </authorList>
    </citation>
    <scope>NUCLEOTIDE SEQUENCE [LARGE SCALE GENOMIC DNA]</scope>
    <source>
        <strain evidence="2">KCTC 22814</strain>
    </source>
</reference>
<dbReference type="PANTHER" id="PTHR21180:SF32">
    <property type="entry name" value="ENDONUCLEASE_EXONUCLEASE_PHOSPHATASE FAMILY DOMAIN-CONTAINING PROTEIN 1"/>
    <property type="match status" value="1"/>
</dbReference>
<dbReference type="InterPro" id="IPR010994">
    <property type="entry name" value="RuvA_2-like"/>
</dbReference>
<dbReference type="Gene3D" id="1.10.150.280">
    <property type="entry name" value="AF1531-like domain"/>
    <property type="match status" value="2"/>
</dbReference>
<name>A0ABW6BNJ9_9SPHI</name>
<dbReference type="Pfam" id="PF12836">
    <property type="entry name" value="HHH_3"/>
    <property type="match status" value="2"/>
</dbReference>
<dbReference type="SUPFAM" id="SSF47781">
    <property type="entry name" value="RuvA domain 2-like"/>
    <property type="match status" value="3"/>
</dbReference>
<dbReference type="Proteomes" id="UP001597525">
    <property type="component" value="Unassembled WGS sequence"/>
</dbReference>
<protein>
    <submittedName>
        <fullName evidence="1">Helix-hairpin-helix domain-containing protein</fullName>
    </submittedName>
</protein>
<sequence length="302" mass="34715">MKKLALLFKLTAHEQRGFVLLLCGIVLLQFLPLLHRVVFRSATALEPLVRLEELKAENAFDNKGVETVHVQADAPEQEHTYAITPFNPNDLSEERWRAMGFSDKQIRGIKNYERKGGRFRSAADVAKMYTISAKDFQRIAPFLRFNEELSVSNEQVVRKTNFVEKERVKILPLNINEADTLAWQTLPGIGPVLSSRIVKFRDLLGGFYNIDQVAEVYGITAETFEGFKTLLFLGKNAVKQLPINQLSEQELARHPYISARNARYIVRYREQHGALQSMEDLKKIYALDPDFLLKIEPYLQFN</sequence>
<dbReference type="InterPro" id="IPR051675">
    <property type="entry name" value="Endo/Exo/Phosphatase_dom_1"/>
</dbReference>